<evidence type="ECO:0008006" key="4">
    <source>
        <dbReference type="Google" id="ProtNLM"/>
    </source>
</evidence>
<reference evidence="2" key="1">
    <citation type="journal article" date="2019" name="bioRxiv">
        <title>The Genome of the Zebra Mussel, Dreissena polymorpha: A Resource for Invasive Species Research.</title>
        <authorList>
            <person name="McCartney M.A."/>
            <person name="Auch B."/>
            <person name="Kono T."/>
            <person name="Mallez S."/>
            <person name="Zhang Y."/>
            <person name="Obille A."/>
            <person name="Becker A."/>
            <person name="Abrahante J.E."/>
            <person name="Garbe J."/>
            <person name="Badalamenti J.P."/>
            <person name="Herman A."/>
            <person name="Mangelson H."/>
            <person name="Liachko I."/>
            <person name="Sullivan S."/>
            <person name="Sone E.D."/>
            <person name="Koren S."/>
            <person name="Silverstein K.A.T."/>
            <person name="Beckman K.B."/>
            <person name="Gohl D.M."/>
        </authorList>
    </citation>
    <scope>NUCLEOTIDE SEQUENCE</scope>
    <source>
        <strain evidence="2">Duluth1</strain>
        <tissue evidence="2">Whole animal</tissue>
    </source>
</reference>
<proteinExistence type="predicted"/>
<reference evidence="2" key="2">
    <citation type="submission" date="2020-11" db="EMBL/GenBank/DDBJ databases">
        <authorList>
            <person name="McCartney M.A."/>
            <person name="Auch B."/>
            <person name="Kono T."/>
            <person name="Mallez S."/>
            <person name="Becker A."/>
            <person name="Gohl D.M."/>
            <person name="Silverstein K.A.T."/>
            <person name="Koren S."/>
            <person name="Bechman K.B."/>
            <person name="Herman A."/>
            <person name="Abrahante J.E."/>
            <person name="Garbe J."/>
        </authorList>
    </citation>
    <scope>NUCLEOTIDE SEQUENCE</scope>
    <source>
        <strain evidence="2">Duluth1</strain>
        <tissue evidence="2">Whole animal</tissue>
    </source>
</reference>
<evidence type="ECO:0000313" key="3">
    <source>
        <dbReference type="Proteomes" id="UP000828390"/>
    </source>
</evidence>
<organism evidence="2 3">
    <name type="scientific">Dreissena polymorpha</name>
    <name type="common">Zebra mussel</name>
    <name type="synonym">Mytilus polymorpha</name>
    <dbReference type="NCBI Taxonomy" id="45954"/>
    <lineage>
        <taxon>Eukaryota</taxon>
        <taxon>Metazoa</taxon>
        <taxon>Spiralia</taxon>
        <taxon>Lophotrochozoa</taxon>
        <taxon>Mollusca</taxon>
        <taxon>Bivalvia</taxon>
        <taxon>Autobranchia</taxon>
        <taxon>Heteroconchia</taxon>
        <taxon>Euheterodonta</taxon>
        <taxon>Imparidentia</taxon>
        <taxon>Neoheterodontei</taxon>
        <taxon>Myida</taxon>
        <taxon>Dreissenoidea</taxon>
        <taxon>Dreissenidae</taxon>
        <taxon>Dreissena</taxon>
    </lineage>
</organism>
<feature type="signal peptide" evidence="1">
    <location>
        <begin position="1"/>
        <end position="22"/>
    </location>
</feature>
<dbReference type="AlphaFoldDB" id="A0A9D4MSY7"/>
<protein>
    <recommendedName>
        <fullName evidence="4">Carboxypeptidase regulatory-like domain-containing protein</fullName>
    </recommendedName>
</protein>
<keyword evidence="3" id="KW-1185">Reference proteome</keyword>
<evidence type="ECO:0000313" key="2">
    <source>
        <dbReference type="EMBL" id="KAH3881359.1"/>
    </source>
</evidence>
<dbReference type="Proteomes" id="UP000828390">
    <property type="component" value="Unassembled WGS sequence"/>
</dbReference>
<dbReference type="EMBL" id="JAIWYP010000001">
    <property type="protein sequence ID" value="KAH3881359.1"/>
    <property type="molecule type" value="Genomic_DNA"/>
</dbReference>
<keyword evidence="1" id="KW-0732">Signal</keyword>
<evidence type="ECO:0000256" key="1">
    <source>
        <dbReference type="SAM" id="SignalP"/>
    </source>
</evidence>
<name>A0A9D4MSY7_DREPO</name>
<sequence>MKTGTCVLVVLVTLALVTLTEGHGKPPKKGKCRKVSCKPMRCRGAYVPKGQCCPVCPSDKCRFVRCKQVQCKNAYIPPGQCCPVCPKDPLCDNSFKRPWSEEYKSSRIPANRTLVGDCTYDVGTCPAGTCRYNIYRHKTCPDDGIICPVEEIRNVDCGLFGNKEVSYVTSCACCKDNGITVVGNVKDSLTLAPLSGMSVSIDMNGKGVSDGTGLFKVSIPAATQVVIQVTDPSGKYIAAVKVIDLPATYRGTLYVEIKMIKAANPVTVNPNVDNTLSISDDPQNLDQGVAQLFISANSITDMAGNPYSQSVQISITAPSVNDPLTDEIGQFLTFDGEPLLSDGILNVNLRTESGDPLTGQVVFRVRQGMALWLLDEATGRWVLAPTTNANRRKRQISLTDDLLTQINTGNWYNIDKIPGVPRCYFKARVFYENPADAANPATFTPGVVAYTPNNERLRLYFPYTSDLDNTCFEVRCIDFNPANPTNVLIGLISLKSTETVSIGGGSIPVTTDLRPKYLSSYSSAIEVAHLTIQYDVLSNQKEVFVNFISNPTGGFYEDLSTCQNSTIDQPAFHFIKPSLPAYEPVTNGTELCTARVNFTAGYNFSATIDGLPSMPGFTATSAWSSAGSNFYYTYSTTIQKANNGVQDFYYACIQYRCSEGLENTTVYLNINIPTVQYFDNFTNNVTETPAFYCWGSCSGSFCDQKFGNTDIEGSFIAPELMPGRNGPDFFEGTDLAECAAKNATEPFAYTFYCSAYYRGNDREF</sequence>
<comment type="caution">
    <text evidence="2">The sequence shown here is derived from an EMBL/GenBank/DDBJ whole genome shotgun (WGS) entry which is preliminary data.</text>
</comment>
<gene>
    <name evidence="2" type="ORF">DPMN_005284</name>
</gene>
<accession>A0A9D4MSY7</accession>
<feature type="chain" id="PRO_5039665845" description="Carboxypeptidase regulatory-like domain-containing protein" evidence="1">
    <location>
        <begin position="23"/>
        <end position="764"/>
    </location>
</feature>